<protein>
    <submittedName>
        <fullName evidence="1">Uncharacterized protein</fullName>
    </submittedName>
</protein>
<gene>
    <name evidence="1" type="ORF">ACJDUH_05505</name>
</gene>
<name>A0ABW8TQ12_9CLOT</name>
<organism evidence="1 2">
    <name type="scientific">Candidatus Clostridium radicumherbarum</name>
    <dbReference type="NCBI Taxonomy" id="3381662"/>
    <lineage>
        <taxon>Bacteria</taxon>
        <taxon>Bacillati</taxon>
        <taxon>Bacillota</taxon>
        <taxon>Clostridia</taxon>
        <taxon>Eubacteriales</taxon>
        <taxon>Clostridiaceae</taxon>
        <taxon>Clostridium</taxon>
    </lineage>
</organism>
<sequence length="60" mass="7179">MTTENQVKDFFCQTYEVSQNEVKVLNYTDKTLSVEIQNTVFNYTYTFENNVIRFKPVDKL</sequence>
<reference evidence="1 2" key="1">
    <citation type="submission" date="2024-11" db="EMBL/GenBank/DDBJ databases">
        <authorList>
            <person name="Heng Y.C."/>
            <person name="Lim A.C.H."/>
            <person name="Lee J.K.Y."/>
            <person name="Kittelmann S."/>
        </authorList>
    </citation>
    <scope>NUCLEOTIDE SEQUENCE [LARGE SCALE GENOMIC DNA]</scope>
    <source>
        <strain evidence="1 2">WILCCON 0202</strain>
    </source>
</reference>
<dbReference type="Proteomes" id="UP001623661">
    <property type="component" value="Unassembled WGS sequence"/>
</dbReference>
<keyword evidence="2" id="KW-1185">Reference proteome</keyword>
<dbReference type="EMBL" id="JBJHZY010000001">
    <property type="protein sequence ID" value="MFL0267554.1"/>
    <property type="molecule type" value="Genomic_DNA"/>
</dbReference>
<evidence type="ECO:0000313" key="1">
    <source>
        <dbReference type="EMBL" id="MFL0267554.1"/>
    </source>
</evidence>
<dbReference type="RefSeq" id="WP_406764154.1">
    <property type="nucleotide sequence ID" value="NZ_JBJHZY010000001.1"/>
</dbReference>
<comment type="caution">
    <text evidence="1">The sequence shown here is derived from an EMBL/GenBank/DDBJ whole genome shotgun (WGS) entry which is preliminary data.</text>
</comment>
<proteinExistence type="predicted"/>
<accession>A0ABW8TQ12</accession>
<evidence type="ECO:0000313" key="2">
    <source>
        <dbReference type="Proteomes" id="UP001623661"/>
    </source>
</evidence>